<dbReference type="Proteomes" id="UP000092445">
    <property type="component" value="Unassembled WGS sequence"/>
</dbReference>
<name>A0A1B0A746_GLOPL</name>
<organism evidence="2 3">
    <name type="scientific">Glossina pallidipes</name>
    <name type="common">Tsetse fly</name>
    <dbReference type="NCBI Taxonomy" id="7398"/>
    <lineage>
        <taxon>Eukaryota</taxon>
        <taxon>Metazoa</taxon>
        <taxon>Ecdysozoa</taxon>
        <taxon>Arthropoda</taxon>
        <taxon>Hexapoda</taxon>
        <taxon>Insecta</taxon>
        <taxon>Pterygota</taxon>
        <taxon>Neoptera</taxon>
        <taxon>Endopterygota</taxon>
        <taxon>Diptera</taxon>
        <taxon>Brachycera</taxon>
        <taxon>Muscomorpha</taxon>
        <taxon>Hippoboscoidea</taxon>
        <taxon>Glossinidae</taxon>
        <taxon>Glossina</taxon>
    </lineage>
</organism>
<keyword evidence="1" id="KW-0732">Signal</keyword>
<keyword evidence="3" id="KW-1185">Reference proteome</keyword>
<evidence type="ECO:0000313" key="2">
    <source>
        <dbReference type="EnsemblMetazoa" id="GPAI036329-PA"/>
    </source>
</evidence>
<reference evidence="3" key="1">
    <citation type="submission" date="2014-03" db="EMBL/GenBank/DDBJ databases">
        <authorList>
            <person name="Aksoy S."/>
            <person name="Warren W."/>
            <person name="Wilson R.K."/>
        </authorList>
    </citation>
    <scope>NUCLEOTIDE SEQUENCE [LARGE SCALE GENOMIC DNA]</scope>
    <source>
        <strain evidence="3">IAEA</strain>
    </source>
</reference>
<reference evidence="2" key="2">
    <citation type="submission" date="2020-05" db="UniProtKB">
        <authorList>
            <consortium name="EnsemblMetazoa"/>
        </authorList>
    </citation>
    <scope>IDENTIFICATION</scope>
    <source>
        <strain evidence="2">IAEA</strain>
    </source>
</reference>
<dbReference type="VEuPathDB" id="VectorBase:GPAI036329"/>
<dbReference type="EnsemblMetazoa" id="GPAI036329-RA">
    <property type="protein sequence ID" value="GPAI036329-PA"/>
    <property type="gene ID" value="GPAI036329"/>
</dbReference>
<dbReference type="AlphaFoldDB" id="A0A1B0A746"/>
<dbReference type="STRING" id="7398.A0A1B0A746"/>
<evidence type="ECO:0000256" key="1">
    <source>
        <dbReference type="SAM" id="SignalP"/>
    </source>
</evidence>
<feature type="signal peptide" evidence="1">
    <location>
        <begin position="1"/>
        <end position="19"/>
    </location>
</feature>
<feature type="chain" id="PRO_5008403625" description="LRRNT domain-containing protein" evidence="1">
    <location>
        <begin position="20"/>
        <end position="105"/>
    </location>
</feature>
<evidence type="ECO:0008006" key="4">
    <source>
        <dbReference type="Google" id="ProtNLM"/>
    </source>
</evidence>
<proteinExistence type="predicted"/>
<evidence type="ECO:0000313" key="3">
    <source>
        <dbReference type="Proteomes" id="UP000092445"/>
    </source>
</evidence>
<accession>A0A1B0A746</accession>
<sequence>MASFVYAVLSITNVASVHCAARPEISPCTCEPTFAHNYVDLSCEKVDSFHKIVDALSNKFDPNVKVNLKISHSQLEDLEMRSFMDMKLNLVKLRMQFNGLRTKNK</sequence>
<protein>
    <recommendedName>
        <fullName evidence="4">LRRNT domain-containing protein</fullName>
    </recommendedName>
</protein>